<dbReference type="GO" id="GO:0005975">
    <property type="term" value="P:carbohydrate metabolic process"/>
    <property type="evidence" value="ECO:0007669"/>
    <property type="project" value="InterPro"/>
</dbReference>
<evidence type="ECO:0000313" key="6">
    <source>
        <dbReference type="EMBL" id="KAF4304489.1"/>
    </source>
</evidence>
<dbReference type="InterPro" id="IPR023296">
    <property type="entry name" value="Glyco_hydro_beta-prop_sf"/>
</dbReference>
<evidence type="ECO:0000256" key="3">
    <source>
        <dbReference type="ARBA" id="ARBA00023295"/>
    </source>
</evidence>
<protein>
    <submittedName>
        <fullName evidence="6">Glycosyl hydrolases family 43</fullName>
    </submittedName>
</protein>
<dbReference type="SUPFAM" id="SSF49899">
    <property type="entry name" value="Concanavalin A-like lectins/glucanases"/>
    <property type="match status" value="1"/>
</dbReference>
<dbReference type="Gene3D" id="2.115.10.20">
    <property type="entry name" value="Glycosyl hydrolase domain, family 43"/>
    <property type="match status" value="1"/>
</dbReference>
<keyword evidence="3 4" id="KW-0326">Glycosidase</keyword>
<dbReference type="CDD" id="cd18617">
    <property type="entry name" value="GH43_XynB-like"/>
    <property type="match status" value="1"/>
</dbReference>
<dbReference type="AlphaFoldDB" id="A0A8H4IQE8"/>
<dbReference type="PANTHER" id="PTHR42812">
    <property type="entry name" value="BETA-XYLOSIDASE"/>
    <property type="match status" value="1"/>
</dbReference>
<dbReference type="PANTHER" id="PTHR42812:SF16">
    <property type="entry name" value="HYDROLASE, PUTATIVE (AFU_ORTHOLOGUE AFUA_7G06110)-RELATED"/>
    <property type="match status" value="1"/>
</dbReference>
<sequence>MGTYNNPIIPGFNPDPSIVRVGPDYFLVTSTFEYFPGVPVYHSTDLVNWTLIGHALTRRSQLDIRTPETGGGIWAPTIRWHDGVFYVTTACFDRYRPQADDRVWPRGFYVKTADIRDEQSWSEPVFFDQLGFDQDVRARSSNPTFRRNTSTRIALFWDDDGTVYLSTTYRKAVRSPVRPGAKPLKDFAIHVSTVDLETGTATSRPRLVRESTVGSGVAEGSHLFKKGPWYYLFTAEGGTEGGHSEVVSRSKEGPLGPWAVCPHGPVLGGGDGEVRQTGHADLVEGVDGRWWAVFLGVRRRAGTESAEWVGSVFGRETFLVPVTWENDWPVFNAGKKVELKGEAPGLFQIEQTAAWRDDFEADELQLGWYRKNTPVKKDYSLTERPGYLRLYGGPYTLSTPVCPTMFLRKQTHDPVRWETRLSFCPDSPATEAGSTVYWNSYTYSTIGIRLISGGNKSGAREIAFRSVSGAAAHVPLASQESDVVLVIKSDSGYMLGFKEIFDGTEDQEVNWVGEVSSKVMTRDPEVGASFTGMTFGIYAFGETERCFVPADFKYVEFM</sequence>
<dbReference type="Gene3D" id="2.60.120.200">
    <property type="match status" value="1"/>
</dbReference>
<comment type="caution">
    <text evidence="6">The sequence shown here is derived from an EMBL/GenBank/DDBJ whole genome shotgun (WGS) entry which is preliminary data.</text>
</comment>
<proteinExistence type="inferred from homology"/>
<organism evidence="6 7">
    <name type="scientific">Botryosphaeria dothidea</name>
    <dbReference type="NCBI Taxonomy" id="55169"/>
    <lineage>
        <taxon>Eukaryota</taxon>
        <taxon>Fungi</taxon>
        <taxon>Dikarya</taxon>
        <taxon>Ascomycota</taxon>
        <taxon>Pezizomycotina</taxon>
        <taxon>Dothideomycetes</taxon>
        <taxon>Dothideomycetes incertae sedis</taxon>
        <taxon>Botryosphaeriales</taxon>
        <taxon>Botryosphaeriaceae</taxon>
        <taxon>Botryosphaeria</taxon>
    </lineage>
</organism>
<keyword evidence="2 4" id="KW-0378">Hydrolase</keyword>
<evidence type="ECO:0000256" key="4">
    <source>
        <dbReference type="RuleBase" id="RU361187"/>
    </source>
</evidence>
<feature type="domain" description="Beta-xylosidase C-terminal Concanavalin A-like" evidence="5">
    <location>
        <begin position="356"/>
        <end position="557"/>
    </location>
</feature>
<reference evidence="6" key="1">
    <citation type="submission" date="2020-04" db="EMBL/GenBank/DDBJ databases">
        <title>Genome Assembly and Annotation of Botryosphaeria dothidea sdau 11-99, a Latent Pathogen of Apple Fruit Ring Rot in China.</title>
        <authorList>
            <person name="Yu C."/>
            <person name="Diao Y."/>
            <person name="Lu Q."/>
            <person name="Zhao J."/>
            <person name="Cui S."/>
            <person name="Peng C."/>
            <person name="He B."/>
            <person name="Liu H."/>
        </authorList>
    </citation>
    <scope>NUCLEOTIDE SEQUENCE [LARGE SCALE GENOMIC DNA]</scope>
    <source>
        <strain evidence="6">Sdau11-99</strain>
    </source>
</reference>
<dbReference type="SUPFAM" id="SSF75005">
    <property type="entry name" value="Arabinanase/levansucrase/invertase"/>
    <property type="match status" value="1"/>
</dbReference>
<evidence type="ECO:0000313" key="7">
    <source>
        <dbReference type="Proteomes" id="UP000572817"/>
    </source>
</evidence>
<dbReference type="InterPro" id="IPR006710">
    <property type="entry name" value="Glyco_hydro_43"/>
</dbReference>
<accession>A0A8H4IQE8</accession>
<dbReference type="InterPro" id="IPR041542">
    <property type="entry name" value="GH43_C2"/>
</dbReference>
<evidence type="ECO:0000259" key="5">
    <source>
        <dbReference type="Pfam" id="PF17851"/>
    </source>
</evidence>
<dbReference type="InterPro" id="IPR013320">
    <property type="entry name" value="ConA-like_dom_sf"/>
</dbReference>
<dbReference type="GO" id="GO:0004553">
    <property type="term" value="F:hydrolase activity, hydrolyzing O-glycosyl compounds"/>
    <property type="evidence" value="ECO:0007669"/>
    <property type="project" value="InterPro"/>
</dbReference>
<keyword evidence="7" id="KW-1185">Reference proteome</keyword>
<dbReference type="InterPro" id="IPR051795">
    <property type="entry name" value="Glycosyl_Hydrlase_43"/>
</dbReference>
<name>A0A8H4IQE8_9PEZI</name>
<dbReference type="Pfam" id="PF17851">
    <property type="entry name" value="GH43_C2"/>
    <property type="match status" value="1"/>
</dbReference>
<dbReference type="EMBL" id="WWBZ02000051">
    <property type="protein sequence ID" value="KAF4304489.1"/>
    <property type="molecule type" value="Genomic_DNA"/>
</dbReference>
<evidence type="ECO:0000256" key="1">
    <source>
        <dbReference type="ARBA" id="ARBA00009865"/>
    </source>
</evidence>
<dbReference type="Pfam" id="PF04616">
    <property type="entry name" value="Glyco_hydro_43"/>
    <property type="match status" value="1"/>
</dbReference>
<evidence type="ECO:0000256" key="2">
    <source>
        <dbReference type="ARBA" id="ARBA00022801"/>
    </source>
</evidence>
<gene>
    <name evidence="6" type="ORF">GTA08_BOTSDO08359</name>
</gene>
<dbReference type="Proteomes" id="UP000572817">
    <property type="component" value="Unassembled WGS sequence"/>
</dbReference>
<comment type="similarity">
    <text evidence="1 4">Belongs to the glycosyl hydrolase 43 family.</text>
</comment>
<dbReference type="OrthoDB" id="2139957at2759"/>